<evidence type="ECO:0000313" key="2">
    <source>
        <dbReference type="Proteomes" id="UP001234202"/>
    </source>
</evidence>
<evidence type="ECO:0000313" key="1">
    <source>
        <dbReference type="EMBL" id="KAJ9119265.1"/>
    </source>
</evidence>
<proteinExistence type="predicted"/>
<accession>A0ACC2X7A8</accession>
<reference evidence="1" key="1">
    <citation type="submission" date="2023-04" db="EMBL/GenBank/DDBJ databases">
        <title>Draft Genome sequencing of Naganishia species isolated from polar environments using Oxford Nanopore Technology.</title>
        <authorList>
            <person name="Leo P."/>
            <person name="Venkateswaran K."/>
        </authorList>
    </citation>
    <scope>NUCLEOTIDE SEQUENCE</scope>
    <source>
        <strain evidence="1">DBVPG 5303</strain>
    </source>
</reference>
<sequence>MRDDSRKENDGEWLFLEEGGVVAGALCYVELKRTLDPLPERDSLPGENAFEAEKLDSSSFKHEMVAKYNKVLFQTDFLGKGAAKFMMRFIIDEAKKQELNVAAAVVADEVEWYRAWGFQEVHPVRMLLNGTVPATNQMVLELFPVAASCCVQ</sequence>
<comment type="caution">
    <text evidence="1">The sequence shown here is derived from an EMBL/GenBank/DDBJ whole genome shotgun (WGS) entry which is preliminary data.</text>
</comment>
<protein>
    <submittedName>
        <fullName evidence="1">Uncharacterized protein</fullName>
    </submittedName>
</protein>
<dbReference type="Proteomes" id="UP001234202">
    <property type="component" value="Unassembled WGS sequence"/>
</dbReference>
<dbReference type="EMBL" id="JASBWV010000025">
    <property type="protein sequence ID" value="KAJ9119265.1"/>
    <property type="molecule type" value="Genomic_DNA"/>
</dbReference>
<organism evidence="1 2">
    <name type="scientific">Naganishia onofrii</name>
    <dbReference type="NCBI Taxonomy" id="1851511"/>
    <lineage>
        <taxon>Eukaryota</taxon>
        <taxon>Fungi</taxon>
        <taxon>Dikarya</taxon>
        <taxon>Basidiomycota</taxon>
        <taxon>Agaricomycotina</taxon>
        <taxon>Tremellomycetes</taxon>
        <taxon>Filobasidiales</taxon>
        <taxon>Filobasidiaceae</taxon>
        <taxon>Naganishia</taxon>
    </lineage>
</organism>
<name>A0ACC2X7A8_9TREE</name>
<gene>
    <name evidence="1" type="ORF">QFC24_005736</name>
</gene>
<keyword evidence="2" id="KW-1185">Reference proteome</keyword>